<sequence>MESIQNKKIAILMLACKDYEATELALACHMSYGNPDIPFFILQNCRGSYDAERTLQVAKRYQSLYPKQIRVIDNIGPAYPYKSISELLTSEQFMEFDLICKVDDDAFPITPGWIENLLTLWDRKYAEHGDQLAYVTPLINNNCWGFPEILKVMNLEEEYFKKYARDHYAGAGSDKKIHPAKEIVTGTDGTIWQLPYLARWIHEKTTLKPDEFVNATKELTAVEIPSVDRYSIGCILFKKSFWQKIDDGGRDDEHMMHQYCRKNNLLIFCQRSIPFSHMAYFNQREENRDIVSAAQEVYQKRLSLPYPIGLRKTRELEIEARLRWMESNSIGSKDPNFQAAVGGLGSSNLSPEEFGVRAFKGVVRAILYKLRLSSRRP</sequence>
<dbReference type="InterPro" id="IPR029044">
    <property type="entry name" value="Nucleotide-diphossugar_trans"/>
</dbReference>
<accession>A0A643EWS7</accession>
<gene>
    <name evidence="1" type="ORF">F7Q93_21045</name>
</gene>
<dbReference type="RefSeq" id="WP_151081332.1">
    <property type="nucleotide sequence ID" value="NZ_JBHEEN010000014.1"/>
</dbReference>
<proteinExistence type="predicted"/>
<evidence type="ECO:0000313" key="1">
    <source>
        <dbReference type="EMBL" id="KAB0566827.1"/>
    </source>
</evidence>
<dbReference type="EMBL" id="VZPE01000012">
    <property type="protein sequence ID" value="KAB0566827.1"/>
    <property type="molecule type" value="Genomic_DNA"/>
</dbReference>
<dbReference type="AlphaFoldDB" id="A0A643EWS7"/>
<name>A0A643EWS7_9HYPH</name>
<protein>
    <submittedName>
        <fullName evidence="1">Uncharacterized protein</fullName>
    </submittedName>
</protein>
<reference evidence="1" key="1">
    <citation type="submission" date="2019-09" db="EMBL/GenBank/DDBJ databases">
        <title>Draft genome sequences of 48 bacterial type strains from the CCUG.</title>
        <authorList>
            <person name="Tunovic T."/>
            <person name="Pineiro-Iglesias B."/>
            <person name="Unosson C."/>
            <person name="Inganas E."/>
            <person name="Ohlen M."/>
            <person name="Cardew S."/>
            <person name="Jensie-Markopoulos S."/>
            <person name="Salva-Serra F."/>
            <person name="Jaen-Luchoro D."/>
            <person name="Karlsson R."/>
            <person name="Svensson-Stadler L."/>
            <person name="Chun J."/>
            <person name="Moore E."/>
        </authorList>
    </citation>
    <scope>NUCLEOTIDE SEQUENCE</scope>
    <source>
        <strain evidence="1">CCUG 50899</strain>
    </source>
</reference>
<comment type="caution">
    <text evidence="1">The sequence shown here is derived from an EMBL/GenBank/DDBJ whole genome shotgun (WGS) entry which is preliminary data.</text>
</comment>
<organism evidence="1">
    <name type="scientific">Brucella pituitosa</name>
    <dbReference type="NCBI Taxonomy" id="571256"/>
    <lineage>
        <taxon>Bacteria</taxon>
        <taxon>Pseudomonadati</taxon>
        <taxon>Pseudomonadota</taxon>
        <taxon>Alphaproteobacteria</taxon>
        <taxon>Hyphomicrobiales</taxon>
        <taxon>Brucellaceae</taxon>
        <taxon>Brucella/Ochrobactrum group</taxon>
        <taxon>Brucella</taxon>
    </lineage>
</organism>
<dbReference type="SUPFAM" id="SSF53448">
    <property type="entry name" value="Nucleotide-diphospho-sugar transferases"/>
    <property type="match status" value="1"/>
</dbReference>